<evidence type="ECO:0000256" key="3">
    <source>
        <dbReference type="ARBA" id="ARBA00022801"/>
    </source>
</evidence>
<dbReference type="PANTHER" id="PTHR42978:SF5">
    <property type="entry name" value="METALLO-BETA-LACTAMASE DOMAIN-CONTAINING PROTEIN"/>
    <property type="match status" value="1"/>
</dbReference>
<feature type="domain" description="Metallo-beta-lactamase" evidence="6">
    <location>
        <begin position="57"/>
        <end position="282"/>
    </location>
</feature>
<dbReference type="GO" id="GO:0046872">
    <property type="term" value="F:metal ion binding"/>
    <property type="evidence" value="ECO:0007669"/>
    <property type="project" value="UniProtKB-KW"/>
</dbReference>
<evidence type="ECO:0000256" key="2">
    <source>
        <dbReference type="ARBA" id="ARBA00022723"/>
    </source>
</evidence>
<accession>A0A6G1H1U3</accession>
<evidence type="ECO:0000259" key="6">
    <source>
        <dbReference type="SMART" id="SM00849"/>
    </source>
</evidence>
<keyword evidence="3" id="KW-0378">Hydrolase</keyword>
<organism evidence="7 8">
    <name type="scientific">Aulographum hederae CBS 113979</name>
    <dbReference type="NCBI Taxonomy" id="1176131"/>
    <lineage>
        <taxon>Eukaryota</taxon>
        <taxon>Fungi</taxon>
        <taxon>Dikarya</taxon>
        <taxon>Ascomycota</taxon>
        <taxon>Pezizomycotina</taxon>
        <taxon>Dothideomycetes</taxon>
        <taxon>Pleosporomycetidae</taxon>
        <taxon>Aulographales</taxon>
        <taxon>Aulographaceae</taxon>
    </lineage>
</organism>
<protein>
    <recommendedName>
        <fullName evidence="6">Metallo-beta-lactamase domain-containing protein</fullName>
    </recommendedName>
</protein>
<dbReference type="SUPFAM" id="SSF56281">
    <property type="entry name" value="Metallo-hydrolase/oxidoreductase"/>
    <property type="match status" value="1"/>
</dbReference>
<evidence type="ECO:0000256" key="4">
    <source>
        <dbReference type="ARBA" id="ARBA00022833"/>
    </source>
</evidence>
<feature type="region of interest" description="Disordered" evidence="5">
    <location>
        <begin position="1"/>
        <end position="23"/>
    </location>
</feature>
<dbReference type="OrthoDB" id="10250730at2759"/>
<dbReference type="InterPro" id="IPR051013">
    <property type="entry name" value="MBL_superfamily_lactonases"/>
</dbReference>
<evidence type="ECO:0000313" key="8">
    <source>
        <dbReference type="Proteomes" id="UP000800041"/>
    </source>
</evidence>
<gene>
    <name evidence="7" type="ORF">K402DRAFT_393093</name>
</gene>
<keyword evidence="4" id="KW-0862">Zinc</keyword>
<dbReference type="EMBL" id="ML977154">
    <property type="protein sequence ID" value="KAF1986938.1"/>
    <property type="molecule type" value="Genomic_DNA"/>
</dbReference>
<evidence type="ECO:0000313" key="7">
    <source>
        <dbReference type="EMBL" id="KAF1986938.1"/>
    </source>
</evidence>
<feature type="compositionally biased region" description="Low complexity" evidence="5">
    <location>
        <begin position="1"/>
        <end position="10"/>
    </location>
</feature>
<proteinExistence type="inferred from homology"/>
<evidence type="ECO:0000256" key="1">
    <source>
        <dbReference type="ARBA" id="ARBA00007749"/>
    </source>
</evidence>
<evidence type="ECO:0000256" key="5">
    <source>
        <dbReference type="SAM" id="MobiDB-lite"/>
    </source>
</evidence>
<name>A0A6G1H1U3_9PEZI</name>
<keyword evidence="2" id="KW-0479">Metal-binding</keyword>
<dbReference type="Pfam" id="PF00753">
    <property type="entry name" value="Lactamase_B"/>
    <property type="match status" value="1"/>
</dbReference>
<dbReference type="InterPro" id="IPR001279">
    <property type="entry name" value="Metallo-B-lactamas"/>
</dbReference>
<dbReference type="Gene3D" id="3.60.15.10">
    <property type="entry name" value="Ribonuclease Z/Hydroxyacylglutathione hydrolase-like"/>
    <property type="match status" value="1"/>
</dbReference>
<keyword evidence="8" id="KW-1185">Reference proteome</keyword>
<sequence>MASEPLLASPLPAPPLNTPKSTSTVKVSCIDNGAHIETDIALFMEPPIEGHTRIKCPAFSWLIQHPTHGNILFDLSVRKDWENLVPGTADMIKSAGWDVGVPKDVHTILEEHGVSKSSIKAIIWSHYHFDHTGDPSVFPPETELVVGPGFKDNILPGYPAKKDSPILESDYTGRNLREISFSSSLQIGRFKAFDLFGDGSFFLLDTPGHTIGHMCGLARVTSSSDDEEDTFVLMGGDACHHSAQYRPSPYRPLPASISPSPFPGDNTHIDNTNIARSICPGAFFQDIQRNKRADEPFYLASDKISFDVEKARWTADGLQEFDADENVLVGIAHDAKFLGVVDMFPEDVGGWKEKGWGEKLRWRFLADFEGAVKKE</sequence>
<dbReference type="GO" id="GO:0016787">
    <property type="term" value="F:hydrolase activity"/>
    <property type="evidence" value="ECO:0007669"/>
    <property type="project" value="UniProtKB-KW"/>
</dbReference>
<comment type="similarity">
    <text evidence="1">Belongs to the metallo-beta-lactamase superfamily.</text>
</comment>
<dbReference type="CDD" id="cd07730">
    <property type="entry name" value="metallo-hydrolase-like_MBL-fold"/>
    <property type="match status" value="1"/>
</dbReference>
<dbReference type="SMART" id="SM00849">
    <property type="entry name" value="Lactamase_B"/>
    <property type="match status" value="1"/>
</dbReference>
<dbReference type="PANTHER" id="PTHR42978">
    <property type="entry name" value="QUORUM-QUENCHING LACTONASE YTNP-RELATED-RELATED"/>
    <property type="match status" value="1"/>
</dbReference>
<dbReference type="AlphaFoldDB" id="A0A6G1H1U3"/>
<dbReference type="Proteomes" id="UP000800041">
    <property type="component" value="Unassembled WGS sequence"/>
</dbReference>
<reference evidence="7" key="1">
    <citation type="journal article" date="2020" name="Stud. Mycol.">
        <title>101 Dothideomycetes genomes: a test case for predicting lifestyles and emergence of pathogens.</title>
        <authorList>
            <person name="Haridas S."/>
            <person name="Albert R."/>
            <person name="Binder M."/>
            <person name="Bloem J."/>
            <person name="Labutti K."/>
            <person name="Salamov A."/>
            <person name="Andreopoulos B."/>
            <person name="Baker S."/>
            <person name="Barry K."/>
            <person name="Bills G."/>
            <person name="Bluhm B."/>
            <person name="Cannon C."/>
            <person name="Castanera R."/>
            <person name="Culley D."/>
            <person name="Daum C."/>
            <person name="Ezra D."/>
            <person name="Gonzalez J."/>
            <person name="Henrissat B."/>
            <person name="Kuo A."/>
            <person name="Liang C."/>
            <person name="Lipzen A."/>
            <person name="Lutzoni F."/>
            <person name="Magnuson J."/>
            <person name="Mondo S."/>
            <person name="Nolan M."/>
            <person name="Ohm R."/>
            <person name="Pangilinan J."/>
            <person name="Park H.-J."/>
            <person name="Ramirez L."/>
            <person name="Alfaro M."/>
            <person name="Sun H."/>
            <person name="Tritt A."/>
            <person name="Yoshinaga Y."/>
            <person name="Zwiers L.-H."/>
            <person name="Turgeon B."/>
            <person name="Goodwin S."/>
            <person name="Spatafora J."/>
            <person name="Crous P."/>
            <person name="Grigoriev I."/>
        </authorList>
    </citation>
    <scope>NUCLEOTIDE SEQUENCE</scope>
    <source>
        <strain evidence="7">CBS 113979</strain>
    </source>
</reference>
<dbReference type="InterPro" id="IPR036866">
    <property type="entry name" value="RibonucZ/Hydroxyglut_hydro"/>
</dbReference>